<accession>A0A553WCI4</accession>
<dbReference type="AlphaFoldDB" id="A0A553WCI4"/>
<reference evidence="1 2" key="1">
    <citation type="submission" date="2019-07" db="EMBL/GenBank/DDBJ databases">
        <authorList>
            <person name="Park M."/>
        </authorList>
    </citation>
    <scope>NUCLEOTIDE SEQUENCE [LARGE SCALE GENOMIC DNA]</scope>
    <source>
        <strain evidence="1 2">KCTC32445</strain>
    </source>
</reference>
<gene>
    <name evidence="1" type="ORF">FOM92_15045</name>
</gene>
<organism evidence="1 2">
    <name type="scientific">Sphingorhabdus contaminans</name>
    <dbReference type="NCBI Taxonomy" id="1343899"/>
    <lineage>
        <taxon>Bacteria</taxon>
        <taxon>Pseudomonadati</taxon>
        <taxon>Pseudomonadota</taxon>
        <taxon>Alphaproteobacteria</taxon>
        <taxon>Sphingomonadales</taxon>
        <taxon>Sphingomonadaceae</taxon>
        <taxon>Sphingorhabdus</taxon>
    </lineage>
</organism>
<keyword evidence="2" id="KW-1185">Reference proteome</keyword>
<dbReference type="Proteomes" id="UP000320160">
    <property type="component" value="Unassembled WGS sequence"/>
</dbReference>
<evidence type="ECO:0000313" key="1">
    <source>
        <dbReference type="EMBL" id="TSB02408.1"/>
    </source>
</evidence>
<proteinExistence type="predicted"/>
<name>A0A553WCI4_9SPHN</name>
<sequence length="372" mass="41036">MLTAGDDFPIHQSPEPVALVSDRNFYDRYFFNGSSPDGRIFFAAAIGIYPALDIIDGAFCVMVDGVQHNLRASARMQGERMAMRVGPISVEIVQPLHILRLLVGANDGPLSCDLTFVGRHFPIEEPRFTRRNGTRLFMDYTRLTQNGHWSGHILVDGQRIDLDESYRGTRDRSWGVRPVGASDPQPPPASLSGALPQFFWLWTPCNFDGHSLFLHTNDDGEGEPWNRRGVLFPDGGRERHFDKVAIAIDWNPGTRRAREVRVDLGPDTSLLLKPGAGGGSSAGHFYMNGLGYTHPQWGHGMDHGPLEVAHDRIDLANVNDNDPSYMHIQALSEAVLTHEGRVLHGRGVVEQLFLGPHGPSGLTGLFDPAVPA</sequence>
<dbReference type="OrthoDB" id="333076at2"/>
<evidence type="ECO:0000313" key="2">
    <source>
        <dbReference type="Proteomes" id="UP000320160"/>
    </source>
</evidence>
<dbReference type="RefSeq" id="WP_143777626.1">
    <property type="nucleotide sequence ID" value="NZ_VKKU01000002.1"/>
</dbReference>
<dbReference type="EMBL" id="VKKU01000002">
    <property type="protein sequence ID" value="TSB02408.1"/>
    <property type="molecule type" value="Genomic_DNA"/>
</dbReference>
<dbReference type="SUPFAM" id="SSF159245">
    <property type="entry name" value="AttH-like"/>
    <property type="match status" value="1"/>
</dbReference>
<comment type="caution">
    <text evidence="1">The sequence shown here is derived from an EMBL/GenBank/DDBJ whole genome shotgun (WGS) entry which is preliminary data.</text>
</comment>
<protein>
    <submittedName>
        <fullName evidence="1">Uncharacterized protein</fullName>
    </submittedName>
</protein>